<organism evidence="1 2">
    <name type="scientific">Pyrocoelia pectoralis</name>
    <dbReference type="NCBI Taxonomy" id="417401"/>
    <lineage>
        <taxon>Eukaryota</taxon>
        <taxon>Metazoa</taxon>
        <taxon>Ecdysozoa</taxon>
        <taxon>Arthropoda</taxon>
        <taxon>Hexapoda</taxon>
        <taxon>Insecta</taxon>
        <taxon>Pterygota</taxon>
        <taxon>Neoptera</taxon>
        <taxon>Endopterygota</taxon>
        <taxon>Coleoptera</taxon>
        <taxon>Polyphaga</taxon>
        <taxon>Elateriformia</taxon>
        <taxon>Elateroidea</taxon>
        <taxon>Lampyridae</taxon>
        <taxon>Lampyrinae</taxon>
        <taxon>Pyrocoelia</taxon>
    </lineage>
</organism>
<dbReference type="PANTHER" id="PTHR46060">
    <property type="entry name" value="MARINER MOS1 TRANSPOSASE-LIKE PROTEIN"/>
    <property type="match status" value="1"/>
</dbReference>
<comment type="caution">
    <text evidence="1">The sequence shown here is derived from an EMBL/GenBank/DDBJ whole genome shotgun (WGS) entry which is preliminary data.</text>
</comment>
<name>A0AAN7V7K1_9COLE</name>
<gene>
    <name evidence="1" type="ORF">RI129_010772</name>
</gene>
<sequence length="178" mass="20560">MHRSLDQRMAFMFCVKLEKTAAETIPMLRKAFGVDCLSDRQIFCAGAGRPLTSASDDNVKRVRDLLNTGPGRRLSVRLISETRPYKIVSECLEMRKVFARLVPNILTDDQKARRVETCQEFLDNCEENPTFLDDVFTGDVSWVFEYDPETKRQSAEWHTSNSPRSKKARMSRCIQKFI</sequence>
<dbReference type="AlphaFoldDB" id="A0AAN7V7K1"/>
<dbReference type="Proteomes" id="UP001329430">
    <property type="component" value="Chromosome 8"/>
</dbReference>
<dbReference type="InterPro" id="IPR052709">
    <property type="entry name" value="Transposase-MT_Hybrid"/>
</dbReference>
<protein>
    <recommendedName>
        <fullName evidence="3">Mos1 transposase HTH domain-containing protein</fullName>
    </recommendedName>
</protein>
<dbReference type="PANTHER" id="PTHR46060:SF1">
    <property type="entry name" value="MARINER MOS1 TRANSPOSASE-LIKE PROTEIN"/>
    <property type="match status" value="1"/>
</dbReference>
<dbReference type="Gene3D" id="3.30.420.10">
    <property type="entry name" value="Ribonuclease H-like superfamily/Ribonuclease H"/>
    <property type="match status" value="1"/>
</dbReference>
<reference evidence="1 2" key="1">
    <citation type="journal article" date="2024" name="Insects">
        <title>An Improved Chromosome-Level Genome Assembly of the Firefly Pyrocoelia pectoralis.</title>
        <authorList>
            <person name="Fu X."/>
            <person name="Meyer-Rochow V.B."/>
            <person name="Ballantyne L."/>
            <person name="Zhu X."/>
        </authorList>
    </citation>
    <scope>NUCLEOTIDE SEQUENCE [LARGE SCALE GENOMIC DNA]</scope>
    <source>
        <strain evidence="1">XCY_ONT2</strain>
    </source>
</reference>
<dbReference type="Gene3D" id="1.10.10.1450">
    <property type="match status" value="1"/>
</dbReference>
<dbReference type="GO" id="GO:0003676">
    <property type="term" value="F:nucleic acid binding"/>
    <property type="evidence" value="ECO:0007669"/>
    <property type="project" value="InterPro"/>
</dbReference>
<dbReference type="EMBL" id="JAVRBK010000008">
    <property type="protein sequence ID" value="KAK5639961.1"/>
    <property type="molecule type" value="Genomic_DNA"/>
</dbReference>
<accession>A0AAN7V7K1</accession>
<evidence type="ECO:0008006" key="3">
    <source>
        <dbReference type="Google" id="ProtNLM"/>
    </source>
</evidence>
<dbReference type="InterPro" id="IPR036397">
    <property type="entry name" value="RNaseH_sf"/>
</dbReference>
<proteinExistence type="predicted"/>
<keyword evidence="2" id="KW-1185">Reference proteome</keyword>
<evidence type="ECO:0000313" key="2">
    <source>
        <dbReference type="Proteomes" id="UP001329430"/>
    </source>
</evidence>
<evidence type="ECO:0000313" key="1">
    <source>
        <dbReference type="EMBL" id="KAK5639961.1"/>
    </source>
</evidence>